<reference evidence="2 3" key="1">
    <citation type="submission" date="2017-12" db="EMBL/GenBank/DDBJ databases">
        <title>Comparative genomics of Botrytis spp.</title>
        <authorList>
            <person name="Valero-Jimenez C.A."/>
            <person name="Tapia P."/>
            <person name="Veloso J."/>
            <person name="Silva-Moreno E."/>
            <person name="Staats M."/>
            <person name="Valdes J.H."/>
            <person name="Van Kan J.A.L."/>
        </authorList>
    </citation>
    <scope>NUCLEOTIDE SEQUENCE [LARGE SCALE GENOMIC DNA]</scope>
    <source>
        <strain evidence="2 3">MUCL435</strain>
    </source>
</reference>
<dbReference type="Proteomes" id="UP000308671">
    <property type="component" value="Unassembled WGS sequence"/>
</dbReference>
<dbReference type="AlphaFoldDB" id="A0A4S8RM27"/>
<feature type="region of interest" description="Disordered" evidence="1">
    <location>
        <begin position="548"/>
        <end position="588"/>
    </location>
</feature>
<gene>
    <name evidence="2" type="ORF">BGAL_0020g00280</name>
</gene>
<evidence type="ECO:0000256" key="1">
    <source>
        <dbReference type="SAM" id="MobiDB-lite"/>
    </source>
</evidence>
<proteinExistence type="predicted"/>
<evidence type="ECO:0000313" key="3">
    <source>
        <dbReference type="Proteomes" id="UP000308671"/>
    </source>
</evidence>
<keyword evidence="3" id="KW-1185">Reference proteome</keyword>
<comment type="caution">
    <text evidence="2">The sequence shown here is derived from an EMBL/GenBank/DDBJ whole genome shotgun (WGS) entry which is preliminary data.</text>
</comment>
<organism evidence="2 3">
    <name type="scientific">Botrytis galanthina</name>
    <dbReference type="NCBI Taxonomy" id="278940"/>
    <lineage>
        <taxon>Eukaryota</taxon>
        <taxon>Fungi</taxon>
        <taxon>Dikarya</taxon>
        <taxon>Ascomycota</taxon>
        <taxon>Pezizomycotina</taxon>
        <taxon>Leotiomycetes</taxon>
        <taxon>Helotiales</taxon>
        <taxon>Sclerotiniaceae</taxon>
        <taxon>Botrytis</taxon>
    </lineage>
</organism>
<feature type="compositionally biased region" description="Basic and acidic residues" evidence="1">
    <location>
        <begin position="548"/>
        <end position="559"/>
    </location>
</feature>
<name>A0A4S8RM27_9HELO</name>
<feature type="compositionally biased region" description="Basic and acidic residues" evidence="1">
    <location>
        <begin position="175"/>
        <end position="212"/>
    </location>
</feature>
<sequence>MEESIDTALLFKQIKDKVLRDGDDQGEVTEELFESELKILRKRLRFKKPEDTPLEHELRTANSICAYFCMLKFIMLFEQSINISKGNKNGLRQAQELFPDAFRPRSTQEAPEVKIGKVDKKPVVAPPSQASSSTMIAGMPLKDWLALKKEDPDTAKLLLEIWTSEQAALKIEAKEAKTKEEAKDTKSKSNSAAKEEGSESDVDVSHLTDNRETSAYAPGGAWRNRLQPNQDKRGSKSQDSNQKKKGSNPQGQDERERKQVELTLPLRSDMHPMMYVAVQSQPGQVSKMFVGPKGEYVHELENYFKINIVKDWRKNGNFSVLLLIPQPWKKYKNWDSVPAEDKRALNAAYQFLELWTQLKNRPETRTALEFLNILLKDPEQVPQDGPLKEFLQKTKRILNSPNHFSNFLKNSGGNAGWAGFSNSGPMPGGGLPSTDVKGVQSRLEPLRSVGDNLGSSEDEIQIARLTTDMEAILLANEVTEEEMLDPNGPMQNESKSHSNWIKWHNQREALIKKRKTISAVYRGGVNVNAVKFSDPNPFGLLAKKKSEEEFKKELEKEDPLSPAEAESGETLKTITEGGGDAGGDTSVD</sequence>
<accession>A0A4S8RM27</accession>
<evidence type="ECO:0000313" key="2">
    <source>
        <dbReference type="EMBL" id="THV54774.1"/>
    </source>
</evidence>
<feature type="region of interest" description="Disordered" evidence="1">
    <location>
        <begin position="175"/>
        <end position="257"/>
    </location>
</feature>
<dbReference type="OrthoDB" id="3553228at2759"/>
<dbReference type="EMBL" id="PQXL01000020">
    <property type="protein sequence ID" value="THV54774.1"/>
    <property type="molecule type" value="Genomic_DNA"/>
</dbReference>
<protein>
    <submittedName>
        <fullName evidence="2">Uncharacterized protein</fullName>
    </submittedName>
</protein>